<dbReference type="EMBL" id="AP024238">
    <property type="protein sequence ID" value="BCO26421.1"/>
    <property type="molecule type" value="Genomic_DNA"/>
</dbReference>
<reference evidence="2 3" key="1">
    <citation type="journal article" date="2021" name="Microbiol. Spectr.">
        <title>A Single Bacterium Capable of Oxidation and Reduction of Iron at Circumneutral pH.</title>
        <authorList>
            <person name="Kato S."/>
            <person name="Ohkuma M."/>
        </authorList>
    </citation>
    <scope>NUCLEOTIDE SEQUENCE [LARGE SCALE GENOMIC DNA]</scope>
    <source>
        <strain evidence="2 3">MIZ03</strain>
    </source>
</reference>
<accession>A0ABM7MJQ8</accession>
<proteinExistence type="predicted"/>
<feature type="region of interest" description="Disordered" evidence="1">
    <location>
        <begin position="196"/>
        <end position="228"/>
    </location>
</feature>
<dbReference type="Proteomes" id="UP000824366">
    <property type="component" value="Chromosome"/>
</dbReference>
<feature type="compositionally biased region" description="Basic and acidic residues" evidence="1">
    <location>
        <begin position="271"/>
        <end position="292"/>
    </location>
</feature>
<feature type="compositionally biased region" description="Polar residues" evidence="1">
    <location>
        <begin position="196"/>
        <end position="212"/>
    </location>
</feature>
<evidence type="ECO:0000256" key="1">
    <source>
        <dbReference type="SAM" id="MobiDB-lite"/>
    </source>
</evidence>
<gene>
    <name evidence="2" type="ORF">MIZ03_1303</name>
</gene>
<evidence type="ECO:0000313" key="2">
    <source>
        <dbReference type="EMBL" id="BCO26421.1"/>
    </source>
</evidence>
<name>A0ABM7MJQ8_9BURK</name>
<keyword evidence="3" id="KW-1185">Reference proteome</keyword>
<evidence type="ECO:0000313" key="3">
    <source>
        <dbReference type="Proteomes" id="UP000824366"/>
    </source>
</evidence>
<dbReference type="RefSeq" id="WP_223909847.1">
    <property type="nucleotide sequence ID" value="NZ_AP024238.1"/>
</dbReference>
<feature type="region of interest" description="Disordered" evidence="1">
    <location>
        <begin position="270"/>
        <end position="292"/>
    </location>
</feature>
<sequence length="292" mass="31885">MNRLQTELNRLYLPNDRQSEGQDSANAAHHLINADGQVRAMVVEITQPTGWDGVAALWQGVQNELDLPAPAIAVSGINAYQVWFSLSAPVSVTHAMDFLALLRLRYLGPIAPRYIRMMPTADAAAPQHALHASMVPALQTETGHWSAFVAPELASMFADEPWLDLPPNPDAQANLLSRLVSIRPADFRRAQEQLSLANVPSPQATLSTSTPTADEADKVPGKGPATAEVDTDPKRFLLWVMNDPAAELRLRIEAAKALLPYFEGVSHRCTGRPDPHHIPSPDLDSNEHKGSR</sequence>
<protein>
    <recommendedName>
        <fullName evidence="4">DUF4123 domain-containing protein</fullName>
    </recommendedName>
</protein>
<organism evidence="2 3">
    <name type="scientific">Rhodoferax lithotrophicus</name>
    <dbReference type="NCBI Taxonomy" id="2798804"/>
    <lineage>
        <taxon>Bacteria</taxon>
        <taxon>Pseudomonadati</taxon>
        <taxon>Pseudomonadota</taxon>
        <taxon>Betaproteobacteria</taxon>
        <taxon>Burkholderiales</taxon>
        <taxon>Comamonadaceae</taxon>
        <taxon>Rhodoferax</taxon>
    </lineage>
</organism>
<evidence type="ECO:0008006" key="4">
    <source>
        <dbReference type="Google" id="ProtNLM"/>
    </source>
</evidence>